<dbReference type="GO" id="GO:0005737">
    <property type="term" value="C:cytoplasm"/>
    <property type="evidence" value="ECO:0007669"/>
    <property type="project" value="TreeGrafter"/>
</dbReference>
<feature type="transmembrane region" description="Helical" evidence="4">
    <location>
        <begin position="258"/>
        <end position="282"/>
    </location>
</feature>
<dbReference type="EMBL" id="CAUJNA010003274">
    <property type="protein sequence ID" value="CAJ1397671.1"/>
    <property type="molecule type" value="Genomic_DNA"/>
</dbReference>
<dbReference type="PROSITE" id="PS50089">
    <property type="entry name" value="ZF_RING_2"/>
    <property type="match status" value="1"/>
</dbReference>
<dbReference type="PANTHER" id="PTHR48070">
    <property type="entry name" value="ESTERASE OVCA2"/>
    <property type="match status" value="1"/>
</dbReference>
<keyword evidence="1" id="KW-0378">Hydrolase</keyword>
<feature type="transmembrane region" description="Helical" evidence="4">
    <location>
        <begin position="33"/>
        <end position="50"/>
    </location>
</feature>
<dbReference type="InterPro" id="IPR005645">
    <property type="entry name" value="FSH-like_dom"/>
</dbReference>
<dbReference type="Gene3D" id="3.40.50.1820">
    <property type="entry name" value="alpha/beta hydrolase"/>
    <property type="match status" value="1"/>
</dbReference>
<dbReference type="InterPro" id="IPR013083">
    <property type="entry name" value="Znf_RING/FYVE/PHD"/>
</dbReference>
<accession>A0AA36NBU4</accession>
<organism evidence="6 7">
    <name type="scientific">Effrenium voratum</name>
    <dbReference type="NCBI Taxonomy" id="2562239"/>
    <lineage>
        <taxon>Eukaryota</taxon>
        <taxon>Sar</taxon>
        <taxon>Alveolata</taxon>
        <taxon>Dinophyceae</taxon>
        <taxon>Suessiales</taxon>
        <taxon>Symbiodiniaceae</taxon>
        <taxon>Effrenium</taxon>
    </lineage>
</organism>
<keyword evidence="2" id="KW-0863">Zinc-finger</keyword>
<proteinExistence type="predicted"/>
<dbReference type="InterPro" id="IPR029058">
    <property type="entry name" value="AB_hydrolase_fold"/>
</dbReference>
<reference evidence="6" key="1">
    <citation type="submission" date="2023-08" db="EMBL/GenBank/DDBJ databases">
        <authorList>
            <person name="Chen Y."/>
            <person name="Shah S."/>
            <person name="Dougan E. K."/>
            <person name="Thang M."/>
            <person name="Chan C."/>
        </authorList>
    </citation>
    <scope>NUCLEOTIDE SEQUENCE</scope>
</reference>
<keyword evidence="4" id="KW-0472">Membrane</keyword>
<dbReference type="InterPro" id="IPR050593">
    <property type="entry name" value="LovG"/>
</dbReference>
<evidence type="ECO:0000313" key="6">
    <source>
        <dbReference type="EMBL" id="CAJ1397671.1"/>
    </source>
</evidence>
<evidence type="ECO:0000256" key="1">
    <source>
        <dbReference type="ARBA" id="ARBA00022801"/>
    </source>
</evidence>
<keyword evidence="4" id="KW-1133">Transmembrane helix</keyword>
<feature type="region of interest" description="Disordered" evidence="3">
    <location>
        <begin position="361"/>
        <end position="387"/>
    </location>
</feature>
<dbReference type="GO" id="GO:0005634">
    <property type="term" value="C:nucleus"/>
    <property type="evidence" value="ECO:0007669"/>
    <property type="project" value="TreeGrafter"/>
</dbReference>
<dbReference type="Pfam" id="PF03959">
    <property type="entry name" value="FSH1"/>
    <property type="match status" value="1"/>
</dbReference>
<sequence length="835" mass="92832">MLCGLLAGVPVWWSLEFFVGHGVSTGLYSWLELIYRVLSLLALLIVVPCLQHSWSLDMMKALTCIGCVFFLLDVYWIVIAISRDGALWVTVCFHHGRCSNLTLMSAWVTIMLVLFKSEKACFEQQKEMMQFHSLRDAHCSKLEDEQRIRQAIAGAEDEVETVIDILLTAGAYTDNLRRSWDTGLNIERAGMTDVTTGVSFSMLAWSITALDLLSDISIVHVAHSRYFGLLCLLYTVSVLLIPLSVWRLEKQGPDTAVFTLQTWGLWGMLCLQVPILLCYLQGYDEVEAIHLVDFFDQSVLATVDTQTWAESDGFPIHISRTVLVARLLCMILAWTIVWVGVDLWSRLRIWLTRRAWSRDSEGNFSSRLNSDNDDDDQDSNMSGGSGAMQGTLELQQSVIFDPQEFGDSLQCPTCLEDFSKENTIKKTICDELSCSHYFHESCLAQWCQPQCMAMADTGHPALCTPQPPPRGQCQAESLEAGNTQLEEGIQNQTEGGVPPALIGAERQAQPEENATNEALAVVPVPEEASRARFLAGGVAERCFNDWLSAAFEEVARSPEARLGEDEAKFCKMAKVLCLHGWRTNVEFMEKQLKSLRSKLPSWEFSVLQGPISGMLAADDDVEKECLAPYFQWWEPLDGLEGQMSAVRYVAEHIRHNGPFDAVLGFSEGAACATAFAAALEGAGRWPQKIFWMSLPAVHRLSGGHPLVGLEAAEEMKQELKDVPGPKLIIAVSGVTPENLSRGCCMARSKPVRPIALPSLHVIGDTDEDRRNSEELAQEWYNISFAASQSEQSDGRILRHPHGHRFPLDCRPLAEALRELLPKGAKELERAAVGGC</sequence>
<comment type="caution">
    <text evidence="6">The sequence shown here is derived from an EMBL/GenBank/DDBJ whole genome shotgun (WGS) entry which is preliminary data.</text>
</comment>
<keyword evidence="7" id="KW-1185">Reference proteome</keyword>
<keyword evidence="4" id="KW-0812">Transmembrane</keyword>
<dbReference type="GO" id="GO:0008270">
    <property type="term" value="F:zinc ion binding"/>
    <property type="evidence" value="ECO:0007669"/>
    <property type="project" value="UniProtKB-KW"/>
</dbReference>
<dbReference type="InterPro" id="IPR001841">
    <property type="entry name" value="Znf_RING"/>
</dbReference>
<feature type="transmembrane region" description="Helical" evidence="4">
    <location>
        <begin position="323"/>
        <end position="344"/>
    </location>
</feature>
<evidence type="ECO:0000256" key="3">
    <source>
        <dbReference type="SAM" id="MobiDB-lite"/>
    </source>
</evidence>
<evidence type="ECO:0000256" key="4">
    <source>
        <dbReference type="SAM" id="Phobius"/>
    </source>
</evidence>
<feature type="transmembrane region" description="Helical" evidence="4">
    <location>
        <begin position="62"/>
        <end position="82"/>
    </location>
</feature>
<dbReference type="SUPFAM" id="SSF53474">
    <property type="entry name" value="alpha/beta-Hydrolases"/>
    <property type="match status" value="1"/>
</dbReference>
<dbReference type="Proteomes" id="UP001178507">
    <property type="component" value="Unassembled WGS sequence"/>
</dbReference>
<feature type="transmembrane region" description="Helical" evidence="4">
    <location>
        <begin position="226"/>
        <end position="246"/>
    </location>
</feature>
<evidence type="ECO:0000259" key="5">
    <source>
        <dbReference type="PROSITE" id="PS50089"/>
    </source>
</evidence>
<keyword evidence="2" id="KW-0479">Metal-binding</keyword>
<protein>
    <recommendedName>
        <fullName evidence="5">RING-type domain-containing protein</fullName>
    </recommendedName>
</protein>
<dbReference type="PANTHER" id="PTHR48070:SF6">
    <property type="entry name" value="ESTERASE OVCA2"/>
    <property type="match status" value="1"/>
</dbReference>
<dbReference type="Gene3D" id="3.30.40.10">
    <property type="entry name" value="Zinc/RING finger domain, C3HC4 (zinc finger)"/>
    <property type="match status" value="1"/>
</dbReference>
<dbReference type="SUPFAM" id="SSF57850">
    <property type="entry name" value="RING/U-box"/>
    <property type="match status" value="1"/>
</dbReference>
<dbReference type="GO" id="GO:0016787">
    <property type="term" value="F:hydrolase activity"/>
    <property type="evidence" value="ECO:0007669"/>
    <property type="project" value="UniProtKB-KW"/>
</dbReference>
<name>A0AA36NBU4_9DINO</name>
<keyword evidence="2" id="KW-0862">Zinc</keyword>
<evidence type="ECO:0000313" key="7">
    <source>
        <dbReference type="Proteomes" id="UP001178507"/>
    </source>
</evidence>
<evidence type="ECO:0000256" key="2">
    <source>
        <dbReference type="PROSITE-ProRule" id="PRU00175"/>
    </source>
</evidence>
<gene>
    <name evidence="6" type="ORF">EVOR1521_LOCUS21639</name>
</gene>
<dbReference type="AlphaFoldDB" id="A0AA36NBU4"/>
<feature type="transmembrane region" description="Helical" evidence="4">
    <location>
        <begin position="94"/>
        <end position="115"/>
    </location>
</feature>
<feature type="domain" description="RING-type" evidence="5">
    <location>
        <begin position="411"/>
        <end position="451"/>
    </location>
</feature>